<name>A0A0E0LYM5_ORYPU</name>
<evidence type="ECO:0000256" key="1">
    <source>
        <dbReference type="SAM" id="MobiDB-lite"/>
    </source>
</evidence>
<dbReference type="AlphaFoldDB" id="A0A0E0LYM5"/>
<reference evidence="2" key="2">
    <citation type="submission" date="2018-05" db="EMBL/GenBank/DDBJ databases">
        <title>OpunRS2 (Oryza punctata Reference Sequence Version 2).</title>
        <authorList>
            <person name="Zhang J."/>
            <person name="Kudrna D."/>
            <person name="Lee S."/>
            <person name="Talag J."/>
            <person name="Welchert J."/>
            <person name="Wing R.A."/>
        </authorList>
    </citation>
    <scope>NUCLEOTIDE SEQUENCE [LARGE SCALE GENOMIC DNA]</scope>
</reference>
<sequence length="98" mass="11834">MEYERRVEIASLDWRNNPLGLPKWSERPKCEQTFGRRYFICPNVDNNFGNPRMCRFTQWIDIVTSSYYGQKITDSETEREYERLKDHENATHIDRQVG</sequence>
<evidence type="ECO:0000313" key="2">
    <source>
        <dbReference type="EnsemblPlants" id="OPUNC09G01420.1"/>
    </source>
</evidence>
<dbReference type="Proteomes" id="UP000026962">
    <property type="component" value="Chromosome 9"/>
</dbReference>
<keyword evidence="3" id="KW-1185">Reference proteome</keyword>
<organism evidence="2">
    <name type="scientific">Oryza punctata</name>
    <name type="common">Red rice</name>
    <dbReference type="NCBI Taxonomy" id="4537"/>
    <lineage>
        <taxon>Eukaryota</taxon>
        <taxon>Viridiplantae</taxon>
        <taxon>Streptophyta</taxon>
        <taxon>Embryophyta</taxon>
        <taxon>Tracheophyta</taxon>
        <taxon>Spermatophyta</taxon>
        <taxon>Magnoliopsida</taxon>
        <taxon>Liliopsida</taxon>
        <taxon>Poales</taxon>
        <taxon>Poaceae</taxon>
        <taxon>BOP clade</taxon>
        <taxon>Oryzoideae</taxon>
        <taxon>Oryzeae</taxon>
        <taxon>Oryzinae</taxon>
        <taxon>Oryza</taxon>
    </lineage>
</organism>
<dbReference type="HOGENOM" id="CLU_2337282_0_0_1"/>
<proteinExistence type="predicted"/>
<evidence type="ECO:0000313" key="3">
    <source>
        <dbReference type="Proteomes" id="UP000026962"/>
    </source>
</evidence>
<dbReference type="Gramene" id="OPUNC09G01420.1">
    <property type="protein sequence ID" value="OPUNC09G01420.1"/>
    <property type="gene ID" value="OPUNC09G01420"/>
</dbReference>
<protein>
    <submittedName>
        <fullName evidence="2">Uncharacterized protein</fullName>
    </submittedName>
</protein>
<reference evidence="2" key="1">
    <citation type="submission" date="2015-04" db="UniProtKB">
        <authorList>
            <consortium name="EnsemblPlants"/>
        </authorList>
    </citation>
    <scope>IDENTIFICATION</scope>
</reference>
<accession>A0A0E0LYM5</accession>
<feature type="region of interest" description="Disordered" evidence="1">
    <location>
        <begin position="79"/>
        <end position="98"/>
    </location>
</feature>
<dbReference type="EnsemblPlants" id="OPUNC09G01420.1">
    <property type="protein sequence ID" value="OPUNC09G01420.1"/>
    <property type="gene ID" value="OPUNC09G01420"/>
</dbReference>